<dbReference type="Proteomes" id="UP001147653">
    <property type="component" value="Unassembled WGS sequence"/>
</dbReference>
<evidence type="ECO:0000313" key="1">
    <source>
        <dbReference type="EMBL" id="MDA0180857.1"/>
    </source>
</evidence>
<sequence>MSRGFFDDVERDLVRAAAKRVRSPRRRFAAFALTGTLALGVAGTAAGGTYLALRASSIAPFAAADVTPEQRVAPGTSRVLEPRAADPERGLAPWAVRVSRSGTGLVCTTVGQVRDREFGLVGLDGTFRALPEANADSCGEGVLLGTRVFAADRREDVRTVINGVAGEGVKRVMVSVRGGEPRVVPHSPEGAFVLALRSYPEDLAPVVTITYATGEPRRYAFAGGSGYTVVDPDGGPAWRISGTVYGTVEPGERSPRLQPMCVTIQPARPEPTGHEPGGRVTPEPNVSPPVCGLAPARAGVKHDSLFFATRRFSGRTAVWGAATGRKAVVVRSGAFSATTKPRLNGGFLVFLPEGTDAKAVTVTVDGKRFGPKHATVKPPRIVR</sequence>
<evidence type="ECO:0000313" key="2">
    <source>
        <dbReference type="Proteomes" id="UP001147653"/>
    </source>
</evidence>
<keyword evidence="2" id="KW-1185">Reference proteome</keyword>
<accession>A0A9X3SEW9</accession>
<comment type="caution">
    <text evidence="1">The sequence shown here is derived from an EMBL/GenBank/DDBJ whole genome shotgun (WGS) entry which is preliminary data.</text>
</comment>
<dbReference type="AlphaFoldDB" id="A0A9X3SEW9"/>
<proteinExistence type="predicted"/>
<dbReference type="EMBL" id="JAPDDP010000016">
    <property type="protein sequence ID" value="MDA0180857.1"/>
    <property type="molecule type" value="Genomic_DNA"/>
</dbReference>
<gene>
    <name evidence="1" type="ORF">OJ997_11180</name>
</gene>
<protein>
    <submittedName>
        <fullName evidence="1">Uncharacterized protein</fullName>
    </submittedName>
</protein>
<reference evidence="1" key="1">
    <citation type="submission" date="2022-10" db="EMBL/GenBank/DDBJ databases">
        <title>The WGS of Solirubrobacter phytolaccae KCTC 29190.</title>
        <authorList>
            <person name="Jiang Z."/>
        </authorList>
    </citation>
    <scope>NUCLEOTIDE SEQUENCE</scope>
    <source>
        <strain evidence="1">KCTC 29190</strain>
    </source>
</reference>
<name>A0A9X3SEW9_9ACTN</name>
<dbReference type="RefSeq" id="WP_270025166.1">
    <property type="nucleotide sequence ID" value="NZ_JAPDDP010000016.1"/>
</dbReference>
<organism evidence="1 2">
    <name type="scientific">Solirubrobacter phytolaccae</name>
    <dbReference type="NCBI Taxonomy" id="1404360"/>
    <lineage>
        <taxon>Bacteria</taxon>
        <taxon>Bacillati</taxon>
        <taxon>Actinomycetota</taxon>
        <taxon>Thermoleophilia</taxon>
        <taxon>Solirubrobacterales</taxon>
        <taxon>Solirubrobacteraceae</taxon>
        <taxon>Solirubrobacter</taxon>
    </lineage>
</organism>